<proteinExistence type="predicted"/>
<dbReference type="InterPro" id="IPR003313">
    <property type="entry name" value="AraC-bd"/>
</dbReference>
<comment type="caution">
    <text evidence="5">The sequence shown here is derived from an EMBL/GenBank/DDBJ whole genome shotgun (WGS) entry which is preliminary data.</text>
</comment>
<dbReference type="Proteomes" id="UP000037020">
    <property type="component" value="Unassembled WGS sequence"/>
</dbReference>
<dbReference type="InterPro" id="IPR020449">
    <property type="entry name" value="Tscrpt_reg_AraC-type_HTH"/>
</dbReference>
<evidence type="ECO:0000313" key="6">
    <source>
        <dbReference type="Proteomes" id="UP000037020"/>
    </source>
</evidence>
<dbReference type="Gene3D" id="2.60.120.10">
    <property type="entry name" value="Jelly Rolls"/>
    <property type="match status" value="1"/>
</dbReference>
<evidence type="ECO:0000313" key="5">
    <source>
        <dbReference type="EMBL" id="KOG69319.1"/>
    </source>
</evidence>
<name>A0ABR5IU29_9ACTN</name>
<keyword evidence="6" id="KW-1185">Reference proteome</keyword>
<dbReference type="InterPro" id="IPR018060">
    <property type="entry name" value="HTH_AraC"/>
</dbReference>
<dbReference type="PROSITE" id="PS01124">
    <property type="entry name" value="HTH_ARAC_FAMILY_2"/>
    <property type="match status" value="1"/>
</dbReference>
<dbReference type="SUPFAM" id="SSF46689">
    <property type="entry name" value="Homeodomain-like"/>
    <property type="match status" value="1"/>
</dbReference>
<dbReference type="Pfam" id="PF02311">
    <property type="entry name" value="AraC_binding"/>
    <property type="match status" value="1"/>
</dbReference>
<keyword evidence="3" id="KW-0804">Transcription</keyword>
<feature type="domain" description="HTH araC/xylS-type" evidence="4">
    <location>
        <begin position="175"/>
        <end position="273"/>
    </location>
</feature>
<dbReference type="SMART" id="SM00342">
    <property type="entry name" value="HTH_ARAC"/>
    <property type="match status" value="1"/>
</dbReference>
<sequence length="293" mass="32583">MHRLDVPMPGLLPFAVGSFDTIGPMSRADFPHRHTFYEIAYVTGGTGHHVVDLVRLPLVPPHLCLISPGQVHYWDRATGLRGWVILFTDDFLLGHGRDRQLLRRLAERPWLCLDGEEAHRLTALVLDMRREFGQRAEGFVSVLQAHLHVLLTRAVRLCGARLPETETGRASTVSREFTRLLSLPGAAEQSVGTLAGRLGVSVGYLNEAVKQSTGLTPGRLIRGARTLEAKRLLASTELTVRQVARQVGFADPAYFCRFFRRETGVSPGDFRREAHGNHHVRRIESIDPAGQPA</sequence>
<evidence type="ECO:0000259" key="4">
    <source>
        <dbReference type="PROSITE" id="PS01124"/>
    </source>
</evidence>
<gene>
    <name evidence="5" type="ORF">ADK38_41025</name>
</gene>
<evidence type="ECO:0000256" key="1">
    <source>
        <dbReference type="ARBA" id="ARBA00023015"/>
    </source>
</evidence>
<dbReference type="InterPro" id="IPR037923">
    <property type="entry name" value="HTH-like"/>
</dbReference>
<evidence type="ECO:0000256" key="3">
    <source>
        <dbReference type="ARBA" id="ARBA00023163"/>
    </source>
</evidence>
<dbReference type="PANTHER" id="PTHR43280">
    <property type="entry name" value="ARAC-FAMILY TRANSCRIPTIONAL REGULATOR"/>
    <property type="match status" value="1"/>
</dbReference>
<protein>
    <submittedName>
        <fullName evidence="5">AraC family transcriptional regulator</fullName>
    </submittedName>
</protein>
<reference evidence="5 6" key="1">
    <citation type="submission" date="2015-07" db="EMBL/GenBank/DDBJ databases">
        <authorList>
            <person name="Ju K.-S."/>
            <person name="Doroghazi J.R."/>
            <person name="Metcalf W.W."/>
        </authorList>
    </citation>
    <scope>NUCLEOTIDE SEQUENCE [LARGE SCALE GENOMIC DNA]</scope>
    <source>
        <strain evidence="5 6">NRRL B-3589</strain>
    </source>
</reference>
<dbReference type="SUPFAM" id="SSF51215">
    <property type="entry name" value="Regulatory protein AraC"/>
    <property type="match status" value="1"/>
</dbReference>
<keyword evidence="2" id="KW-0238">DNA-binding</keyword>
<accession>A0ABR5IU29</accession>
<dbReference type="Pfam" id="PF12833">
    <property type="entry name" value="HTH_18"/>
    <property type="match status" value="1"/>
</dbReference>
<evidence type="ECO:0000256" key="2">
    <source>
        <dbReference type="ARBA" id="ARBA00023125"/>
    </source>
</evidence>
<dbReference type="EMBL" id="LGUT01003934">
    <property type="protein sequence ID" value="KOG69319.1"/>
    <property type="molecule type" value="Genomic_DNA"/>
</dbReference>
<dbReference type="PRINTS" id="PR00032">
    <property type="entry name" value="HTHARAC"/>
</dbReference>
<dbReference type="Gene3D" id="1.10.10.60">
    <property type="entry name" value="Homeodomain-like"/>
    <property type="match status" value="2"/>
</dbReference>
<dbReference type="InterPro" id="IPR014710">
    <property type="entry name" value="RmlC-like_jellyroll"/>
</dbReference>
<organism evidence="5 6">
    <name type="scientific">Streptomyces varsoviensis</name>
    <dbReference type="NCBI Taxonomy" id="67373"/>
    <lineage>
        <taxon>Bacteria</taxon>
        <taxon>Bacillati</taxon>
        <taxon>Actinomycetota</taxon>
        <taxon>Actinomycetes</taxon>
        <taxon>Kitasatosporales</taxon>
        <taxon>Streptomycetaceae</taxon>
        <taxon>Streptomyces</taxon>
    </lineage>
</organism>
<dbReference type="PANTHER" id="PTHR43280:SF32">
    <property type="entry name" value="TRANSCRIPTIONAL REGULATORY PROTEIN"/>
    <property type="match status" value="1"/>
</dbReference>
<dbReference type="InterPro" id="IPR009057">
    <property type="entry name" value="Homeodomain-like_sf"/>
</dbReference>
<keyword evidence="1" id="KW-0805">Transcription regulation</keyword>